<dbReference type="InterPro" id="IPR052709">
    <property type="entry name" value="Transposase-MT_Hybrid"/>
</dbReference>
<keyword evidence="1" id="KW-1185">Reference proteome</keyword>
<protein>
    <submittedName>
        <fullName evidence="2">Uncharacterized protein LOC115212192</fullName>
    </submittedName>
</protein>
<dbReference type="PANTHER" id="PTHR46060">
    <property type="entry name" value="MARINER MOS1 TRANSPOSASE-LIKE PROTEIN"/>
    <property type="match status" value="1"/>
</dbReference>
<evidence type="ECO:0000313" key="1">
    <source>
        <dbReference type="Proteomes" id="UP000515154"/>
    </source>
</evidence>
<organism evidence="1 2">
    <name type="scientific">Octopus sinensis</name>
    <name type="common">East Asian common octopus</name>
    <dbReference type="NCBI Taxonomy" id="2607531"/>
    <lineage>
        <taxon>Eukaryota</taxon>
        <taxon>Metazoa</taxon>
        <taxon>Spiralia</taxon>
        <taxon>Lophotrochozoa</taxon>
        <taxon>Mollusca</taxon>
        <taxon>Cephalopoda</taxon>
        <taxon>Coleoidea</taxon>
        <taxon>Octopodiformes</taxon>
        <taxon>Octopoda</taxon>
        <taxon>Incirrata</taxon>
        <taxon>Octopodidae</taxon>
        <taxon>Octopus</taxon>
    </lineage>
</organism>
<dbReference type="PANTHER" id="PTHR46060:SF1">
    <property type="entry name" value="MARINER MOS1 TRANSPOSASE-LIKE PROTEIN"/>
    <property type="match status" value="1"/>
</dbReference>
<name>A0A6P7SEW4_9MOLL</name>
<reference evidence="2" key="1">
    <citation type="submission" date="2025-08" db="UniProtKB">
        <authorList>
            <consortium name="RefSeq"/>
        </authorList>
    </citation>
    <scope>IDENTIFICATION</scope>
</reference>
<proteinExistence type="predicted"/>
<gene>
    <name evidence="2" type="primary">LOC115212192</name>
</gene>
<dbReference type="AlphaFoldDB" id="A0A6P7SEW4"/>
<dbReference type="KEGG" id="osn:115212192"/>
<accession>A0A6P7SEW4</accession>
<dbReference type="RefSeq" id="XP_029636892.1">
    <property type="nucleotide sequence ID" value="XM_029781032.1"/>
</dbReference>
<sequence>MDRNWHRHVIKYLSEKGSAPNDIYTDKVVTLRDDTPGLPTVQKEALEFKRKWESLGRSATVTTEENIDCVHPMVINERQLTIDKISNAVSISYERVENILLNELDMTKVYLSGCLLCDAPDDEVG</sequence>
<dbReference type="Proteomes" id="UP000515154">
    <property type="component" value="Linkage group LG5"/>
</dbReference>
<evidence type="ECO:0000313" key="2">
    <source>
        <dbReference type="RefSeq" id="XP_029636892.1"/>
    </source>
</evidence>